<feature type="compositionally biased region" description="Acidic residues" evidence="1">
    <location>
        <begin position="52"/>
        <end position="63"/>
    </location>
</feature>
<feature type="domain" description="Winged helix" evidence="2">
    <location>
        <begin position="223"/>
        <end position="333"/>
    </location>
</feature>
<organism evidence="3 4">
    <name type="scientific">Halolamina salifodinae</name>
    <dbReference type="NCBI Taxonomy" id="1202767"/>
    <lineage>
        <taxon>Archaea</taxon>
        <taxon>Methanobacteriati</taxon>
        <taxon>Methanobacteriota</taxon>
        <taxon>Stenosarchaea group</taxon>
        <taxon>Halobacteria</taxon>
        <taxon>Halobacteriales</taxon>
        <taxon>Haloferacaceae</taxon>
    </lineage>
</organism>
<feature type="compositionally biased region" description="Basic and acidic residues" evidence="1">
    <location>
        <begin position="196"/>
        <end position="218"/>
    </location>
</feature>
<dbReference type="Proteomes" id="UP000823736">
    <property type="component" value="Unassembled WGS sequence"/>
</dbReference>
<dbReference type="AlphaFoldDB" id="A0A8T4GYR3"/>
<dbReference type="EMBL" id="JAGGLC010000003">
    <property type="protein sequence ID" value="MBP1987402.1"/>
    <property type="molecule type" value="Genomic_DNA"/>
</dbReference>
<protein>
    <recommendedName>
        <fullName evidence="2">Winged helix domain-containing protein</fullName>
    </recommendedName>
</protein>
<accession>A0A8T4GYR3</accession>
<keyword evidence="4" id="KW-1185">Reference proteome</keyword>
<name>A0A8T4GYR3_9EURY</name>
<dbReference type="Pfam" id="PF26491">
    <property type="entry name" value="WH_Halo"/>
    <property type="match status" value="1"/>
</dbReference>
<evidence type="ECO:0000313" key="4">
    <source>
        <dbReference type="Proteomes" id="UP000823736"/>
    </source>
</evidence>
<proteinExistence type="predicted"/>
<evidence type="ECO:0000256" key="1">
    <source>
        <dbReference type="SAM" id="MobiDB-lite"/>
    </source>
</evidence>
<dbReference type="RefSeq" id="WP_209491654.1">
    <property type="nucleotide sequence ID" value="NZ_JAGGLC010000003.1"/>
</dbReference>
<feature type="region of interest" description="Disordered" evidence="1">
    <location>
        <begin position="1"/>
        <end position="20"/>
    </location>
</feature>
<evidence type="ECO:0000313" key="3">
    <source>
        <dbReference type="EMBL" id="MBP1987402.1"/>
    </source>
</evidence>
<feature type="compositionally biased region" description="Acidic residues" evidence="1">
    <location>
        <begin position="1"/>
        <end position="14"/>
    </location>
</feature>
<evidence type="ECO:0000259" key="2">
    <source>
        <dbReference type="Pfam" id="PF26491"/>
    </source>
</evidence>
<comment type="caution">
    <text evidence="3">The sequence shown here is derived from an EMBL/GenBank/DDBJ whole genome shotgun (WGS) entry which is preliminary data.</text>
</comment>
<feature type="region of interest" description="Disordered" evidence="1">
    <location>
        <begin position="44"/>
        <end position="218"/>
    </location>
</feature>
<gene>
    <name evidence="3" type="ORF">J2753_001900</name>
</gene>
<dbReference type="OrthoDB" id="242625at2157"/>
<reference evidence="3" key="1">
    <citation type="submission" date="2021-03" db="EMBL/GenBank/DDBJ databases">
        <title>Genomic Encyclopedia of Type Strains, Phase IV (KMG-IV): sequencing the most valuable type-strain genomes for metagenomic binning, comparative biology and taxonomic classification.</title>
        <authorList>
            <person name="Goeker M."/>
        </authorList>
    </citation>
    <scope>NUCLEOTIDE SEQUENCE</scope>
    <source>
        <strain evidence="3">DSM 26232</strain>
    </source>
</reference>
<sequence length="337" mass="35447">MTDDTDTAEREDEAPAASLPLIDTFAALKGELAAKEDRIERLESELQREYLEPAEEADGEAEPTEAAAESADSDASDDEPRSHEDWEPATDPLNDTGAVEGNSDHAGVSAEAPTSAADADPTETEPGTAADDSGLKPVRTAGNRSADAGARNTSPGSATDEPAERPTERQFGVTMQTSSNLTGGSLRSSANGVRAGRKEESGSDNGDRPDPTADRGERLSLLARRAEIRNEAAVVETFVSGIEALDDVTREMLAHYREAGDAAPVDAHVAAGGSGERQYAYARNRTLRKAGVIEHDSAGRYRYALPALVAEAFDGSADTETITDTVEAIESETGLAE</sequence>
<feature type="compositionally biased region" description="Polar residues" evidence="1">
    <location>
        <begin position="173"/>
        <end position="191"/>
    </location>
</feature>
<dbReference type="InterPro" id="IPR058885">
    <property type="entry name" value="WHD_halobact"/>
</dbReference>